<gene>
    <name evidence="1" type="ORF">TT172_LOCUS2564</name>
</gene>
<accession>A0A3S5CW91</accession>
<name>A0A3S5CW91_9PEZI</name>
<dbReference type="EMBL" id="OUUZ01000003">
    <property type="protein sequence ID" value="SPQ20145.1"/>
    <property type="molecule type" value="Genomic_DNA"/>
</dbReference>
<dbReference type="Proteomes" id="UP000289323">
    <property type="component" value="Unassembled WGS sequence"/>
</dbReference>
<sequence>MTSQPPDQPSNALSRYYYSQLSDLEREEALARLHTALLARPAVAQPPGALRGAIGSLWDHLSQVQDSFSTVISAKNHKIVKGGHITDGTWDFLYGYQPTDAQVVEKFKELRDAIEKFASKYFLGGRKSLLAVKMKSRCWEALESEIFCAESPYWAGQIGADMATWFRDMKHEVEKDAPGLLLHFHEQRARMATLLERFEGRSSAEKDARVVAAAFGPYITARHTPVDKRDWESLLADGLNIVHKAADLDLMFRRSVADYGLSPDEAQRASKGFKRNARFGICHFGLYRDGRPLPDGYDTKPVELVQMELGV</sequence>
<evidence type="ECO:0000313" key="1">
    <source>
        <dbReference type="EMBL" id="SPQ20145.1"/>
    </source>
</evidence>
<proteinExistence type="predicted"/>
<dbReference type="AlphaFoldDB" id="A0A3S5CW91"/>
<protein>
    <submittedName>
        <fullName evidence="1">F73b7325-98f3-46ea-ad06-1720c64925f3</fullName>
    </submittedName>
</protein>
<reference evidence="1 2" key="1">
    <citation type="submission" date="2018-04" db="EMBL/GenBank/DDBJ databases">
        <authorList>
            <person name="Huttner S."/>
            <person name="Dainat J."/>
        </authorList>
    </citation>
    <scope>NUCLEOTIDE SEQUENCE [LARGE SCALE GENOMIC DNA]</scope>
</reference>
<organism evidence="1 2">
    <name type="scientific">Thermothielavioides terrestris</name>
    <dbReference type="NCBI Taxonomy" id="2587410"/>
    <lineage>
        <taxon>Eukaryota</taxon>
        <taxon>Fungi</taxon>
        <taxon>Dikarya</taxon>
        <taxon>Ascomycota</taxon>
        <taxon>Pezizomycotina</taxon>
        <taxon>Sordariomycetes</taxon>
        <taxon>Sordariomycetidae</taxon>
        <taxon>Sordariales</taxon>
        <taxon>Chaetomiaceae</taxon>
        <taxon>Thermothielavioides</taxon>
    </lineage>
</organism>
<evidence type="ECO:0000313" key="2">
    <source>
        <dbReference type="Proteomes" id="UP000289323"/>
    </source>
</evidence>